<comment type="caution">
    <text evidence="1">The sequence shown here is derived from an EMBL/GenBank/DDBJ whole genome shotgun (WGS) entry which is preliminary data.</text>
</comment>
<organism evidence="1 2">
    <name type="scientific">Portunus trituberculatus</name>
    <name type="common">Swimming crab</name>
    <name type="synonym">Neptunus trituberculatus</name>
    <dbReference type="NCBI Taxonomy" id="210409"/>
    <lineage>
        <taxon>Eukaryota</taxon>
        <taxon>Metazoa</taxon>
        <taxon>Ecdysozoa</taxon>
        <taxon>Arthropoda</taxon>
        <taxon>Crustacea</taxon>
        <taxon>Multicrustacea</taxon>
        <taxon>Malacostraca</taxon>
        <taxon>Eumalacostraca</taxon>
        <taxon>Eucarida</taxon>
        <taxon>Decapoda</taxon>
        <taxon>Pleocyemata</taxon>
        <taxon>Brachyura</taxon>
        <taxon>Eubrachyura</taxon>
        <taxon>Portunoidea</taxon>
        <taxon>Portunidae</taxon>
        <taxon>Portuninae</taxon>
        <taxon>Portunus</taxon>
    </lineage>
</organism>
<evidence type="ECO:0000313" key="1">
    <source>
        <dbReference type="EMBL" id="MPC17944.1"/>
    </source>
</evidence>
<evidence type="ECO:0000313" key="2">
    <source>
        <dbReference type="Proteomes" id="UP000324222"/>
    </source>
</evidence>
<sequence>MYTLTCCRSCATFFLALRAPRLVARHLALDIMVAEGGARGQRLAMSTSEIKSSELVPWGNVWLSRQRLQQIKQ</sequence>
<accession>A0A5B7D9F3</accession>
<dbReference type="EMBL" id="VSRR010000633">
    <property type="protein sequence ID" value="MPC17944.1"/>
    <property type="molecule type" value="Genomic_DNA"/>
</dbReference>
<dbReference type="Proteomes" id="UP000324222">
    <property type="component" value="Unassembled WGS sequence"/>
</dbReference>
<reference evidence="1 2" key="1">
    <citation type="submission" date="2019-05" db="EMBL/GenBank/DDBJ databases">
        <title>Another draft genome of Portunus trituberculatus and its Hox gene families provides insights of decapod evolution.</title>
        <authorList>
            <person name="Jeong J.-H."/>
            <person name="Song I."/>
            <person name="Kim S."/>
            <person name="Choi T."/>
            <person name="Kim D."/>
            <person name="Ryu S."/>
            <person name="Kim W."/>
        </authorList>
    </citation>
    <scope>NUCLEOTIDE SEQUENCE [LARGE SCALE GENOMIC DNA]</scope>
    <source>
        <tissue evidence="1">Muscle</tissue>
    </source>
</reference>
<name>A0A5B7D9F3_PORTR</name>
<keyword evidence="2" id="KW-1185">Reference proteome</keyword>
<gene>
    <name evidence="1" type="ORF">E2C01_010814</name>
</gene>
<protein>
    <submittedName>
        <fullName evidence="1">Uncharacterized protein</fullName>
    </submittedName>
</protein>
<proteinExistence type="predicted"/>
<dbReference type="AlphaFoldDB" id="A0A5B7D9F3"/>